<feature type="compositionally biased region" description="Basic and acidic residues" evidence="1">
    <location>
        <begin position="140"/>
        <end position="152"/>
    </location>
</feature>
<feature type="region of interest" description="Disordered" evidence="1">
    <location>
        <begin position="140"/>
        <end position="192"/>
    </location>
</feature>
<gene>
    <name evidence="2" type="ORF">BgAZ_302390</name>
</gene>
<protein>
    <submittedName>
        <fullName evidence="2">Uncharacterized protein</fullName>
    </submittedName>
</protein>
<evidence type="ECO:0000256" key="1">
    <source>
        <dbReference type="SAM" id="MobiDB-lite"/>
    </source>
</evidence>
<evidence type="ECO:0000313" key="3">
    <source>
        <dbReference type="Proteomes" id="UP001230268"/>
    </source>
</evidence>
<accession>A0AAD8LPW2</accession>
<sequence>MKHTRHSLTGPPYFGGILGVFIPGGTRYTCRSSRWLRWLFVILCTALCIQASDEGFNAGVYDWGTNNAFENVDGITNQDTLEFQDEYSEMPGENSKLDVQGISSENAMEFAGVSGEAEGYLELYDTYNEDEATSFMEVHAHNQQHAEHESKSKSANVHNGKSGSSTKGRPHSGGGHSTIRGGLNSSNKRPFKPRRKFTFKNVTLDVADTHVDLRDKNGIIVGRFTLSEDDSYTMALLNTLNGRSHANCEVKWVPQSQGKKTSEGRIHFDCNAKVPATGYTGEIPIAIEVSGINKDKTQKVYLNIDGYNFRREFDDIEAVKHAILLALGIDLDHKIKVTKVNGRGFSDEAGAYKAIMGQVDTGSKLIRLTVEPLIRVEANIQEPYSPSSELHSHEIGDLSIDEYIKLLKNRKKLSKVAKQTLGEDADDFTLVGINDFHDGSAGFDYLHPSKTPVEIDERWTFMPNVTARFHYLDTYITSKSYEVHTPLSKVVADGKEIMKKEGASKRKGKYRVYAYSLPGCPLEEGDITDMLKKDKNMTISMLPFSEACFNRRTHIMDFFYLNTRPSKYLFDVDLKNPDGSITSKRITVPYVDDTNLAALKEAIVAMFEKDGHLITPDDINFVDLVRSDGHNVDDKTKILKLSEIPKEQMMGQPSHITVDAHPHIMGYFTEPSGKHDTFEINLGSTKPSMEDIKHAFEDELHRRNLLKADEPLHAELKFHPVDKKHRIKKKKYVHPDEGGIFPAGSKLRYIAAEADNRYEIKVKYTNDDGKEHKFSILIPFGATDQQIEDIISAEIERHKYGTAPREMLIKIKGHEDDDLGDIWTHPFDDKMEFDVEPARSIDINGIIEDHPTKFSLKIHPHEGGEEVERSIRHTLMRDPVFDRIFREHPDQLNDVSTLIMGENGNPYTDDDFANHDIYTNIKRIRIGVSDHPMTLVWKNPETGVETSFCFSKKSDGVCRGVPVQILAKLTFQHLSDILKNSLRKDSKELYDEMISLPRKNSNITSTLKLEGFTTIDGKQYQSYNVQMSDTVTILEHIYGINISHLASVKFTLMTHEEQRYLHERMVNKPSFRILMNKTSGEPESHVILGDDYGPAELRSVINKYFRGVDDGSNLETITINGEEYKDQPLSHFFKKLHDKAEPLKISFTVKDDAKETAPTVLNVRIQPKYHETLRSYFERAMEEPRDFGLSPLHSYNVACINENGERIHVDNMLDQPLNALTMCKNIEVIAKTQGRSNDSSRFFPLDPDEKIEMHTTITLDEHKDNVSDLNRQLRNFLLELPEDSLDHVTVIIDDKPVKCSLAALHEAYLIRNLTMDTLLSLCNIDGRKREPSVLRLNLNMDYPEDGKRGNMRAKASTLSDDTPLCVFTLQKGQHDIGITSAVPITMGTLKSPLKDFQSKITSMFGGSAAYIGDIRLSVVKNGDVAICSTGKKLRRLSDFKKVTLQAILQMCNIPVGVPEGNVFYHFRVVIPFGEDMTSHTNLSMGGTIPVEMLYKDDDEFSNLHYDEDLHLPIYDFLVDHPDVDMGHLHNYTLRVKGQNQGSEPINRSFHLDNLPSEMTLADIFPHTAMNNIVLEIDDTADPYNSAGDWQTGLAYPVNDYHSNFDAIKRQMIINLKGMHGNGLSNINGYSVVVSINGEKHRCHIKSLTELENMSFKDFTKNCINIERIHNNPSMRFNVAYESERGDAQVNLTCLSADYETLKVPHLSLNDNIPKKLIEELRKKYGDRGLKEAVWGVTINGMQGNCHIDDMDSETSFLEILEVCGVDDPHARVFDIAFYDLSLEYAEFEGDGSNYGGGASGNLKVKLSGRSGRGQSPLFPSYSHTMYPTSGFSKIHPNVFVNMPQDYRGPSVNVDGNKSVNDYMREIILDEDGASPGVPINIRIDNNGHNFDFNTIPMDDLNYPSDYLNGNISINVRSDEGGNLPGTIRTFHLPDVEKPLSAYFKILRARIPNMNDKKLVLLAKNAMLEEERIPMELLGRPLKELKKAGFVVCLVNDPHDDITAGEVRVNIISKDGYTGDLTITDLQEPVFEALKKMTDNKIDVSKLAGTNFKVIIDGIEKRCRLPGLNKLFTSVSMQDILRGCGVMDLHHSHDFTLYFDSLIGGENGSHRHPLKLEVDFEDKVDSTKNLDFSSGIDIGDSAFDYLNSKPNSHIFLDVEGKGGFKEFVEVDTEKFRQLLKLHPNVVDLLLRMGVPQEHLGGVECLKIVLSTLSQFLQGHQQYSVNNSEQGGNLSLDDPVSKCPDISSVEKSLQDNPHQDVTITVQLTNGNTKYFTITNNDFMHALRGGLSFKDVALWGLSKEEAEHMINMNFNATPYAGIPENIQQPLMEESKRPASPTPSTGSTEEKEKPKKRRAPSPPPKAPHSNNGSHNAGTITPTTLVSDVPVISKAIGEHNRNVKFVVKTKNDKTLEILVRGSTLQTESQRGTRIVDLLSYFMGNDDISAISGISVQMVSETKRFFVPLSSHEAFVMPVIASDHPTMCEIQEFKNPWNPPEDTYKRLTLEKAMDDYRSYYKIHKDIGVKGAYLLRKEEGNNISAEVLFDEKVPADKNTLNRNIGKDIDSGYTLFLRYLSYGELGP</sequence>
<dbReference type="Proteomes" id="UP001230268">
    <property type="component" value="Unassembled WGS sequence"/>
</dbReference>
<organism evidence="2 3">
    <name type="scientific">Babesia gibsoni</name>
    <dbReference type="NCBI Taxonomy" id="33632"/>
    <lineage>
        <taxon>Eukaryota</taxon>
        <taxon>Sar</taxon>
        <taxon>Alveolata</taxon>
        <taxon>Apicomplexa</taxon>
        <taxon>Aconoidasida</taxon>
        <taxon>Piroplasmida</taxon>
        <taxon>Babesiidae</taxon>
        <taxon>Babesia</taxon>
    </lineage>
</organism>
<reference evidence="2" key="1">
    <citation type="submission" date="2023-08" db="EMBL/GenBank/DDBJ databases">
        <title>Draft sequence of the Babesia gibsoni genome.</title>
        <authorList>
            <person name="Yamagishi J.Y."/>
            <person name="Xuan X.X."/>
        </authorList>
    </citation>
    <scope>NUCLEOTIDE SEQUENCE</scope>
    <source>
        <strain evidence="2">Azabu</strain>
    </source>
</reference>
<dbReference type="EMBL" id="JAVEPI010000003">
    <property type="protein sequence ID" value="KAK1442721.1"/>
    <property type="molecule type" value="Genomic_DNA"/>
</dbReference>
<name>A0AAD8LPW2_BABGI</name>
<keyword evidence="3" id="KW-1185">Reference proteome</keyword>
<feature type="compositionally biased region" description="Polar residues" evidence="1">
    <location>
        <begin position="153"/>
        <end position="167"/>
    </location>
</feature>
<comment type="caution">
    <text evidence="2">The sequence shown here is derived from an EMBL/GenBank/DDBJ whole genome shotgun (WGS) entry which is preliminary data.</text>
</comment>
<proteinExistence type="predicted"/>
<feature type="region of interest" description="Disordered" evidence="1">
    <location>
        <begin position="2329"/>
        <end position="2377"/>
    </location>
</feature>
<evidence type="ECO:0000313" key="2">
    <source>
        <dbReference type="EMBL" id="KAK1442721.1"/>
    </source>
</evidence>
<feature type="compositionally biased region" description="Polar residues" evidence="1">
    <location>
        <begin position="2364"/>
        <end position="2377"/>
    </location>
</feature>